<gene>
    <name evidence="1" type="ORF">EWM64_g4913</name>
</gene>
<name>A0A4Y9ZWA6_9AGAM</name>
<accession>A0A4Y9ZWA6</accession>
<reference evidence="1 2" key="1">
    <citation type="submission" date="2019-02" db="EMBL/GenBank/DDBJ databases">
        <title>Genome sequencing of the rare red list fungi Hericium alpestre (H. flagellum).</title>
        <authorList>
            <person name="Buettner E."/>
            <person name="Kellner H."/>
        </authorList>
    </citation>
    <scope>NUCLEOTIDE SEQUENCE [LARGE SCALE GENOMIC DNA]</scope>
    <source>
        <strain evidence="1 2">DSM 108284</strain>
    </source>
</reference>
<proteinExistence type="predicted"/>
<organism evidence="1 2">
    <name type="scientific">Hericium alpestre</name>
    <dbReference type="NCBI Taxonomy" id="135208"/>
    <lineage>
        <taxon>Eukaryota</taxon>
        <taxon>Fungi</taxon>
        <taxon>Dikarya</taxon>
        <taxon>Basidiomycota</taxon>
        <taxon>Agaricomycotina</taxon>
        <taxon>Agaricomycetes</taxon>
        <taxon>Russulales</taxon>
        <taxon>Hericiaceae</taxon>
        <taxon>Hericium</taxon>
    </lineage>
</organism>
<dbReference type="Proteomes" id="UP000298061">
    <property type="component" value="Unassembled WGS sequence"/>
</dbReference>
<comment type="caution">
    <text evidence="1">The sequence shown here is derived from an EMBL/GenBank/DDBJ whole genome shotgun (WGS) entry which is preliminary data.</text>
</comment>
<sequence>MDSFHILSVFHSDDGYTIGLKLWQMSSVFNSSIFHPLHDPDLFISLHPPFASEYFPEPIEAMCDMLPLDNIRVVIFQDCSLSLSDHEWKFLFETNCQQVSSIFVGNQSDAHGLCEAMRPSDNKAIQEEDGQERASMQAQVFLPDLELLEVESVDFRPYSSSSGEVLETGQLYVDTFTQRRMMGKPISTIRLGKGCVIDAARLDALKAVIHVECDPDAIEEIPKAPHGLPEGVVYPDYIMNPEQEE</sequence>
<evidence type="ECO:0000313" key="2">
    <source>
        <dbReference type="Proteomes" id="UP000298061"/>
    </source>
</evidence>
<dbReference type="EMBL" id="SFCI01000560">
    <property type="protein sequence ID" value="TFY79102.1"/>
    <property type="molecule type" value="Genomic_DNA"/>
</dbReference>
<keyword evidence="2" id="KW-1185">Reference proteome</keyword>
<evidence type="ECO:0000313" key="1">
    <source>
        <dbReference type="EMBL" id="TFY79102.1"/>
    </source>
</evidence>
<protein>
    <submittedName>
        <fullName evidence="1">Uncharacterized protein</fullName>
    </submittedName>
</protein>
<dbReference type="AlphaFoldDB" id="A0A4Y9ZWA6"/>